<feature type="domain" description="BZIP" evidence="8">
    <location>
        <begin position="265"/>
        <end position="328"/>
    </location>
</feature>
<keyword evidence="6" id="KW-0175">Coiled coil</keyword>
<dbReference type="InterPro" id="IPR004827">
    <property type="entry name" value="bZIP"/>
</dbReference>
<name>A0ABD1EFD3_HYPHA</name>
<keyword evidence="10" id="KW-1185">Reference proteome</keyword>
<dbReference type="InterPro" id="IPR046347">
    <property type="entry name" value="bZIP_sf"/>
</dbReference>
<evidence type="ECO:0000256" key="2">
    <source>
        <dbReference type="ARBA" id="ARBA00023015"/>
    </source>
</evidence>
<feature type="coiled-coil region" evidence="6">
    <location>
        <begin position="290"/>
        <end position="331"/>
    </location>
</feature>
<dbReference type="GO" id="GO:0005789">
    <property type="term" value="C:endoplasmic reticulum membrane"/>
    <property type="evidence" value="ECO:0007669"/>
    <property type="project" value="UniProtKB-SubCell"/>
</dbReference>
<dbReference type="AlphaFoldDB" id="A0ABD1EFD3"/>
<keyword evidence="2" id="KW-0805">Transcription regulation</keyword>
<dbReference type="Gene3D" id="1.20.5.170">
    <property type="match status" value="1"/>
</dbReference>
<evidence type="ECO:0000313" key="9">
    <source>
        <dbReference type="EMBL" id="KAL1493353.1"/>
    </source>
</evidence>
<organism evidence="9 10">
    <name type="scientific">Hypothenemus hampei</name>
    <name type="common">Coffee berry borer</name>
    <dbReference type="NCBI Taxonomy" id="57062"/>
    <lineage>
        <taxon>Eukaryota</taxon>
        <taxon>Metazoa</taxon>
        <taxon>Ecdysozoa</taxon>
        <taxon>Arthropoda</taxon>
        <taxon>Hexapoda</taxon>
        <taxon>Insecta</taxon>
        <taxon>Pterygota</taxon>
        <taxon>Neoptera</taxon>
        <taxon>Endopterygota</taxon>
        <taxon>Coleoptera</taxon>
        <taxon>Polyphaga</taxon>
        <taxon>Cucujiformia</taxon>
        <taxon>Curculionidae</taxon>
        <taxon>Scolytinae</taxon>
        <taxon>Hypothenemus</taxon>
    </lineage>
</organism>
<evidence type="ECO:0000256" key="3">
    <source>
        <dbReference type="ARBA" id="ARBA00023125"/>
    </source>
</evidence>
<dbReference type="PANTHER" id="PTHR45996">
    <property type="entry name" value="AGAP001464-PB"/>
    <property type="match status" value="1"/>
</dbReference>
<evidence type="ECO:0000256" key="6">
    <source>
        <dbReference type="SAM" id="Coils"/>
    </source>
</evidence>
<proteinExistence type="predicted"/>
<feature type="compositionally biased region" description="Polar residues" evidence="7">
    <location>
        <begin position="72"/>
        <end position="89"/>
    </location>
</feature>
<accession>A0ABD1EFD3</accession>
<dbReference type="GO" id="GO:0003677">
    <property type="term" value="F:DNA binding"/>
    <property type="evidence" value="ECO:0007669"/>
    <property type="project" value="UniProtKB-KW"/>
</dbReference>
<evidence type="ECO:0000256" key="1">
    <source>
        <dbReference type="ARBA" id="ARBA00004648"/>
    </source>
</evidence>
<dbReference type="InterPro" id="IPR051381">
    <property type="entry name" value="CREB_ATF_subfamily"/>
</dbReference>
<dbReference type="GO" id="GO:0005634">
    <property type="term" value="C:nucleus"/>
    <property type="evidence" value="ECO:0007669"/>
    <property type="project" value="UniProtKB-ARBA"/>
</dbReference>
<comment type="subcellular location">
    <subcellularLocation>
        <location evidence="1">Endoplasmic reticulum membrane</location>
        <topology evidence="1">Single-pass type II membrane protein</topology>
    </subcellularLocation>
</comment>
<dbReference type="SUPFAM" id="SSF57959">
    <property type="entry name" value="Leucine zipper domain"/>
    <property type="match status" value="1"/>
</dbReference>
<dbReference type="CDD" id="cd14689">
    <property type="entry name" value="bZIP_CREB3"/>
    <property type="match status" value="1"/>
</dbReference>
<evidence type="ECO:0000256" key="4">
    <source>
        <dbReference type="ARBA" id="ARBA00023163"/>
    </source>
</evidence>
<dbReference type="Proteomes" id="UP001566132">
    <property type="component" value="Unassembled WGS sequence"/>
</dbReference>
<dbReference type="EMBL" id="JBDJPC010000008">
    <property type="protein sequence ID" value="KAL1493353.1"/>
    <property type="molecule type" value="Genomic_DNA"/>
</dbReference>
<dbReference type="PANTHER" id="PTHR45996:SF3">
    <property type="entry name" value="CREB-H TRANSCRIPTION FACTOR HOMOLOG LET-607"/>
    <property type="match status" value="1"/>
</dbReference>
<protein>
    <recommendedName>
        <fullName evidence="8">BZIP domain-containing protein</fullName>
    </recommendedName>
</protein>
<dbReference type="PROSITE" id="PS50217">
    <property type="entry name" value="BZIP"/>
    <property type="match status" value="1"/>
</dbReference>
<keyword evidence="3" id="KW-0238">DNA-binding</keyword>
<dbReference type="SMART" id="SM00338">
    <property type="entry name" value="BRLZ"/>
    <property type="match status" value="1"/>
</dbReference>
<reference evidence="9 10" key="1">
    <citation type="submission" date="2024-05" db="EMBL/GenBank/DDBJ databases">
        <title>Genetic variation in Jamaican populations of the coffee berry borer (Hypothenemus hampei).</title>
        <authorList>
            <person name="Errbii M."/>
            <person name="Myrie A."/>
        </authorList>
    </citation>
    <scope>NUCLEOTIDE SEQUENCE [LARGE SCALE GENOMIC DNA]</scope>
    <source>
        <strain evidence="9">JA-Hopewell-2020-01-JO</strain>
        <tissue evidence="9">Whole body</tissue>
    </source>
</reference>
<sequence>MNINDILFTGAEEESDNMDILMDYDSAELMSSEFFDSVLSLENDLEEKFLTNFEDDNNLSSSDTSHSDGGLSPQSFCSESDKNSTCSTDNTDIDSNVVNIIDSLDDPEFLSFFDTIKTQQIEKAPPQVAKPILGPTRATKILIQNPSNKKCITKPMSNATQLRKPLKGKPQILKVQQLGNNGRPVLVPLGLKSIKILNTSAEVAALTNKKCKITESNASEDGDRRPVGIHQYPPLNLNNEEKRLLAKEGIQLPSHYPLTKNEERELKRIRRKIRNKISAQDSRKRKKEYVDGLEERVKRGSEENKNLLQRVRELQKQNRTLIAHVNRLQALICKSSTSKATPSTCLMVVLLSALLVSLPNMRLFENKQAANDGEQVSIRRSLLSDLQATEDDLNMEEFLIFKDDEPDLDTKFDAIDNVTSTILENSGKKYEDFMVDKNDSKKIDLLSKVMEAMKNLITEKKVEFFDIKGPSLRGTFNKNGFIEPDIDDYHPGDEGPPLKRAKYIKEYESTSTKIGSETILSPAIRQVTKEK</sequence>
<comment type="caution">
    <text evidence="9">The sequence shown here is derived from an EMBL/GenBank/DDBJ whole genome shotgun (WGS) entry which is preliminary data.</text>
</comment>
<evidence type="ECO:0000259" key="8">
    <source>
        <dbReference type="PROSITE" id="PS50217"/>
    </source>
</evidence>
<dbReference type="Pfam" id="PF00170">
    <property type="entry name" value="bZIP_1"/>
    <property type="match status" value="1"/>
</dbReference>
<evidence type="ECO:0000256" key="7">
    <source>
        <dbReference type="SAM" id="MobiDB-lite"/>
    </source>
</evidence>
<gene>
    <name evidence="9" type="ORF">ABEB36_011422</name>
</gene>
<evidence type="ECO:0000256" key="5">
    <source>
        <dbReference type="ARBA" id="ARBA00023242"/>
    </source>
</evidence>
<keyword evidence="4" id="KW-0804">Transcription</keyword>
<feature type="region of interest" description="Disordered" evidence="7">
    <location>
        <begin position="54"/>
        <end position="89"/>
    </location>
</feature>
<evidence type="ECO:0000313" key="10">
    <source>
        <dbReference type="Proteomes" id="UP001566132"/>
    </source>
</evidence>
<keyword evidence="5" id="KW-0539">Nucleus</keyword>